<accession>A0A5N6MZA3</accession>
<name>A0A5N6MZA3_9ASTR</name>
<feature type="compositionally biased region" description="Acidic residues" evidence="1">
    <location>
        <begin position="41"/>
        <end position="54"/>
    </location>
</feature>
<reference evidence="2 3" key="1">
    <citation type="submission" date="2019-05" db="EMBL/GenBank/DDBJ databases">
        <title>Mikania micrantha, genome provides insights into the molecular mechanism of rapid growth.</title>
        <authorList>
            <person name="Liu B."/>
        </authorList>
    </citation>
    <scope>NUCLEOTIDE SEQUENCE [LARGE SCALE GENOMIC DNA]</scope>
    <source>
        <strain evidence="2">NLD-2019</strain>
        <tissue evidence="2">Leaf</tissue>
    </source>
</reference>
<evidence type="ECO:0000313" key="2">
    <source>
        <dbReference type="EMBL" id="KAD4179561.1"/>
    </source>
</evidence>
<gene>
    <name evidence="2" type="ORF">E3N88_28152</name>
</gene>
<dbReference type="Proteomes" id="UP000326396">
    <property type="component" value="Linkage Group LG4"/>
</dbReference>
<feature type="compositionally biased region" description="Polar residues" evidence="1">
    <location>
        <begin position="75"/>
        <end position="86"/>
    </location>
</feature>
<feature type="region of interest" description="Disordered" evidence="1">
    <location>
        <begin position="1"/>
        <end position="86"/>
    </location>
</feature>
<evidence type="ECO:0008006" key="4">
    <source>
        <dbReference type="Google" id="ProtNLM"/>
    </source>
</evidence>
<evidence type="ECO:0000313" key="3">
    <source>
        <dbReference type="Proteomes" id="UP000326396"/>
    </source>
</evidence>
<dbReference type="AlphaFoldDB" id="A0A5N6MZA3"/>
<sequence length="174" mass="19684">MKKCPNWVRIPTVQTRVSKRSKASSTDSPGTSDARVHIDLNDLDDEEEDDDEIEDLTRPIGRYRAKTDRAKARRGSSSQTTPDYNQGMENLSQRIRFLNLPSLDLIYSSYKSKMAGAPPGTAKMIIKEIAIASVLGYICASAWKYTYHRDLTKRTKSFYNMLDKGEITVVVLDD</sequence>
<organism evidence="2 3">
    <name type="scientific">Mikania micrantha</name>
    <name type="common">bitter vine</name>
    <dbReference type="NCBI Taxonomy" id="192012"/>
    <lineage>
        <taxon>Eukaryota</taxon>
        <taxon>Viridiplantae</taxon>
        <taxon>Streptophyta</taxon>
        <taxon>Embryophyta</taxon>
        <taxon>Tracheophyta</taxon>
        <taxon>Spermatophyta</taxon>
        <taxon>Magnoliopsida</taxon>
        <taxon>eudicotyledons</taxon>
        <taxon>Gunneridae</taxon>
        <taxon>Pentapetalae</taxon>
        <taxon>asterids</taxon>
        <taxon>campanulids</taxon>
        <taxon>Asterales</taxon>
        <taxon>Asteraceae</taxon>
        <taxon>Asteroideae</taxon>
        <taxon>Heliantheae alliance</taxon>
        <taxon>Eupatorieae</taxon>
        <taxon>Mikania</taxon>
    </lineage>
</organism>
<comment type="caution">
    <text evidence="2">The sequence shown here is derived from an EMBL/GenBank/DDBJ whole genome shotgun (WGS) entry which is preliminary data.</text>
</comment>
<keyword evidence="3" id="KW-1185">Reference proteome</keyword>
<dbReference type="EMBL" id="SZYD01000014">
    <property type="protein sequence ID" value="KAD4179561.1"/>
    <property type="molecule type" value="Genomic_DNA"/>
</dbReference>
<protein>
    <recommendedName>
        <fullName evidence="4">Cytochrome c oxidase subunit 5C</fullName>
    </recommendedName>
</protein>
<proteinExistence type="predicted"/>
<dbReference type="OrthoDB" id="506921at2759"/>
<evidence type="ECO:0000256" key="1">
    <source>
        <dbReference type="SAM" id="MobiDB-lite"/>
    </source>
</evidence>